<gene>
    <name evidence="1" type="ORF">phi9183_ORF038</name>
</gene>
<dbReference type="Proteomes" id="UP000516647">
    <property type="component" value="Segment"/>
</dbReference>
<accession>A0A7L7SM81</accession>
<evidence type="ECO:0000313" key="2">
    <source>
        <dbReference type="Proteomes" id="UP000516647"/>
    </source>
</evidence>
<evidence type="ECO:0000313" key="1">
    <source>
        <dbReference type="EMBL" id="QOC57531.1"/>
    </source>
</evidence>
<organism evidence="1 2">
    <name type="scientific">Enterococcus phage 9183</name>
    <dbReference type="NCBI Taxonomy" id="2763102"/>
    <lineage>
        <taxon>Viruses</taxon>
        <taxon>Duplodnaviria</taxon>
        <taxon>Heunggongvirae</taxon>
        <taxon>Uroviricota</taxon>
        <taxon>Caudoviricetes</taxon>
        <taxon>Andrewesvirinae</taxon>
        <taxon>Denvervirus</taxon>
        <taxon>Denvervirus dv9183</taxon>
    </lineage>
</organism>
<proteinExistence type="predicted"/>
<protein>
    <submittedName>
        <fullName evidence="1">Uncharacterized protein</fullName>
    </submittedName>
</protein>
<dbReference type="EMBL" id="MT939241">
    <property type="protein sequence ID" value="QOC57531.1"/>
    <property type="molecule type" value="Genomic_DNA"/>
</dbReference>
<name>A0A7L7SM81_9CAUD</name>
<keyword evidence="2" id="KW-1185">Reference proteome</keyword>
<reference evidence="1 2" key="1">
    <citation type="submission" date="2020-08" db="EMBL/GenBank/DDBJ databases">
        <authorList>
            <person name="Canfield G.S."/>
            <person name="Duerkop B.A."/>
        </authorList>
    </citation>
    <scope>NUCLEOTIDE SEQUENCE [LARGE SCALE GENOMIC DNA]</scope>
</reference>
<sequence>MNKDQILEEIEGLLIVGEIGKDSQVWFEDEKDVFPVVSMEIDEDNDLIINVEDYEQGANITSFHNNFDKMTSERGVNEVYVYVKEEDEFYHIDEVFGDDDNDLILLSKEGEV</sequence>